<dbReference type="AlphaFoldDB" id="A0AAV1YHF4"/>
<evidence type="ECO:0000256" key="4">
    <source>
        <dbReference type="ARBA" id="ARBA00022741"/>
    </source>
</evidence>
<keyword evidence="11" id="KW-1185">Reference proteome</keyword>
<evidence type="ECO:0000313" key="10">
    <source>
        <dbReference type="EMBL" id="CAL0332776.1"/>
    </source>
</evidence>
<comment type="catalytic activity">
    <reaction evidence="7">
        <text>L-threonyl-[protein] + ATP = O-phospho-L-threonyl-[protein] + ADP + H(+)</text>
        <dbReference type="Rhea" id="RHEA:46608"/>
        <dbReference type="Rhea" id="RHEA-COMP:11060"/>
        <dbReference type="Rhea" id="RHEA-COMP:11605"/>
        <dbReference type="ChEBI" id="CHEBI:15378"/>
        <dbReference type="ChEBI" id="CHEBI:30013"/>
        <dbReference type="ChEBI" id="CHEBI:30616"/>
        <dbReference type="ChEBI" id="CHEBI:61977"/>
        <dbReference type="ChEBI" id="CHEBI:456216"/>
        <dbReference type="EC" id="2.7.11.1"/>
    </reaction>
</comment>
<gene>
    <name evidence="10" type="ORF">LLUT_LOCUS33836</name>
</gene>
<sequence length="184" mass="21716">MELYLVSWMVSSKLFQTKSFLYSRTGSRKSVENLDDVRSNDPNNYKKMNGEKLAENCIRRKMQKKKQRNVIPKTMLRFYEKKISIVNYISPYQEDRDRYVQGDYRFINGYCKNNPRKMGHLYIIDVSQVVDLDHPHALDFLREDCVHVSNGVVVMTITELFDFIINASIADDVVDSYLEEVFVF</sequence>
<reference evidence="10 11" key="1">
    <citation type="submission" date="2024-03" db="EMBL/GenBank/DDBJ databases">
        <authorList>
            <person name="Martinez-Hernandez J."/>
        </authorList>
    </citation>
    <scope>NUCLEOTIDE SEQUENCE [LARGE SCALE GENOMIC DNA]</scope>
</reference>
<dbReference type="EMBL" id="CAXHTB010000024">
    <property type="protein sequence ID" value="CAL0332776.1"/>
    <property type="molecule type" value="Genomic_DNA"/>
</dbReference>
<dbReference type="EC" id="2.7.11.1" evidence="1"/>
<evidence type="ECO:0000313" key="11">
    <source>
        <dbReference type="Proteomes" id="UP001497480"/>
    </source>
</evidence>
<dbReference type="Pfam" id="PF01163">
    <property type="entry name" value="RIO1"/>
    <property type="match status" value="1"/>
</dbReference>
<keyword evidence="2" id="KW-0723">Serine/threonine-protein kinase</keyword>
<dbReference type="GO" id="GO:0005524">
    <property type="term" value="F:ATP binding"/>
    <property type="evidence" value="ECO:0007669"/>
    <property type="project" value="UniProtKB-KW"/>
</dbReference>
<dbReference type="Gene3D" id="1.10.510.10">
    <property type="entry name" value="Transferase(Phosphotransferase) domain 1"/>
    <property type="match status" value="1"/>
</dbReference>
<accession>A0AAV1YHF4</accession>
<evidence type="ECO:0000256" key="7">
    <source>
        <dbReference type="ARBA" id="ARBA00047899"/>
    </source>
</evidence>
<evidence type="ECO:0000259" key="9">
    <source>
        <dbReference type="Pfam" id="PF01163"/>
    </source>
</evidence>
<name>A0AAV1YHF4_LUPLU</name>
<comment type="catalytic activity">
    <reaction evidence="8">
        <text>L-seryl-[protein] + ATP = O-phospho-L-seryl-[protein] + ADP + H(+)</text>
        <dbReference type="Rhea" id="RHEA:17989"/>
        <dbReference type="Rhea" id="RHEA-COMP:9863"/>
        <dbReference type="Rhea" id="RHEA-COMP:11604"/>
        <dbReference type="ChEBI" id="CHEBI:15378"/>
        <dbReference type="ChEBI" id="CHEBI:29999"/>
        <dbReference type="ChEBI" id="CHEBI:30616"/>
        <dbReference type="ChEBI" id="CHEBI:83421"/>
        <dbReference type="ChEBI" id="CHEBI:456216"/>
        <dbReference type="EC" id="2.7.11.1"/>
    </reaction>
</comment>
<proteinExistence type="predicted"/>
<feature type="domain" description="RIO-type" evidence="9">
    <location>
        <begin position="119"/>
        <end position="150"/>
    </location>
</feature>
<keyword evidence="3" id="KW-0808">Transferase</keyword>
<comment type="caution">
    <text evidence="10">The sequence shown here is derived from an EMBL/GenBank/DDBJ whole genome shotgun (WGS) entry which is preliminary data.</text>
</comment>
<evidence type="ECO:0000256" key="5">
    <source>
        <dbReference type="ARBA" id="ARBA00022777"/>
    </source>
</evidence>
<evidence type="ECO:0000256" key="3">
    <source>
        <dbReference type="ARBA" id="ARBA00022679"/>
    </source>
</evidence>
<protein>
    <recommendedName>
        <fullName evidence="1">non-specific serine/threonine protein kinase</fullName>
        <ecNumber evidence="1">2.7.11.1</ecNumber>
    </recommendedName>
</protein>
<keyword evidence="5" id="KW-0418">Kinase</keyword>
<evidence type="ECO:0000256" key="8">
    <source>
        <dbReference type="ARBA" id="ARBA00048679"/>
    </source>
</evidence>
<evidence type="ECO:0000256" key="6">
    <source>
        <dbReference type="ARBA" id="ARBA00022840"/>
    </source>
</evidence>
<evidence type="ECO:0000256" key="2">
    <source>
        <dbReference type="ARBA" id="ARBA00022527"/>
    </source>
</evidence>
<dbReference type="GO" id="GO:0004674">
    <property type="term" value="F:protein serine/threonine kinase activity"/>
    <property type="evidence" value="ECO:0007669"/>
    <property type="project" value="UniProtKB-KW"/>
</dbReference>
<dbReference type="PANTHER" id="PTHR45723">
    <property type="entry name" value="SERINE/THREONINE-PROTEIN KINASE RIO1"/>
    <property type="match status" value="1"/>
</dbReference>
<dbReference type="InterPro" id="IPR051272">
    <property type="entry name" value="RIO-type_Ser/Thr_kinase"/>
</dbReference>
<keyword evidence="4" id="KW-0547">Nucleotide-binding</keyword>
<evidence type="ECO:0000256" key="1">
    <source>
        <dbReference type="ARBA" id="ARBA00012513"/>
    </source>
</evidence>
<organism evidence="10 11">
    <name type="scientific">Lupinus luteus</name>
    <name type="common">European yellow lupine</name>
    <dbReference type="NCBI Taxonomy" id="3873"/>
    <lineage>
        <taxon>Eukaryota</taxon>
        <taxon>Viridiplantae</taxon>
        <taxon>Streptophyta</taxon>
        <taxon>Embryophyta</taxon>
        <taxon>Tracheophyta</taxon>
        <taxon>Spermatophyta</taxon>
        <taxon>Magnoliopsida</taxon>
        <taxon>eudicotyledons</taxon>
        <taxon>Gunneridae</taxon>
        <taxon>Pentapetalae</taxon>
        <taxon>rosids</taxon>
        <taxon>fabids</taxon>
        <taxon>Fabales</taxon>
        <taxon>Fabaceae</taxon>
        <taxon>Papilionoideae</taxon>
        <taxon>50 kb inversion clade</taxon>
        <taxon>genistoids sensu lato</taxon>
        <taxon>core genistoids</taxon>
        <taxon>Genisteae</taxon>
        <taxon>Lupinus</taxon>
    </lineage>
</organism>
<keyword evidence="6" id="KW-0067">ATP-binding</keyword>
<dbReference type="InterPro" id="IPR018934">
    <property type="entry name" value="RIO_dom"/>
</dbReference>
<dbReference type="Proteomes" id="UP001497480">
    <property type="component" value="Unassembled WGS sequence"/>
</dbReference>